<gene>
    <name evidence="3" type="ORF">RFI_20253</name>
</gene>
<dbReference type="InterPro" id="IPR035969">
    <property type="entry name" value="Rab-GAP_TBC_sf"/>
</dbReference>
<feature type="non-terminal residue" evidence="3">
    <location>
        <position position="323"/>
    </location>
</feature>
<evidence type="ECO:0000259" key="2">
    <source>
        <dbReference type="PROSITE" id="PS50086"/>
    </source>
</evidence>
<organism evidence="3 4">
    <name type="scientific">Reticulomyxa filosa</name>
    <dbReference type="NCBI Taxonomy" id="46433"/>
    <lineage>
        <taxon>Eukaryota</taxon>
        <taxon>Sar</taxon>
        <taxon>Rhizaria</taxon>
        <taxon>Retaria</taxon>
        <taxon>Foraminifera</taxon>
        <taxon>Monothalamids</taxon>
        <taxon>Reticulomyxidae</taxon>
        <taxon>Reticulomyxa</taxon>
    </lineage>
</organism>
<dbReference type="EMBL" id="ASPP01017288">
    <property type="protein sequence ID" value="ETO17082.1"/>
    <property type="molecule type" value="Genomic_DNA"/>
</dbReference>
<feature type="region of interest" description="Disordered" evidence="1">
    <location>
        <begin position="112"/>
        <end position="142"/>
    </location>
</feature>
<dbReference type="AlphaFoldDB" id="X6MUF7"/>
<comment type="caution">
    <text evidence="3">The sequence shown here is derived from an EMBL/GenBank/DDBJ whole genome shotgun (WGS) entry which is preliminary data.</text>
</comment>
<evidence type="ECO:0000256" key="1">
    <source>
        <dbReference type="SAM" id="MobiDB-lite"/>
    </source>
</evidence>
<dbReference type="GO" id="GO:0005096">
    <property type="term" value="F:GTPase activator activity"/>
    <property type="evidence" value="ECO:0007669"/>
    <property type="project" value="TreeGrafter"/>
</dbReference>
<feature type="compositionally biased region" description="Polar residues" evidence="1">
    <location>
        <begin position="1"/>
        <end position="15"/>
    </location>
</feature>
<dbReference type="PANTHER" id="PTHR22957">
    <property type="entry name" value="TBC1 DOMAIN FAMILY MEMBER GTPASE-ACTIVATING PROTEIN"/>
    <property type="match status" value="1"/>
</dbReference>
<accession>X6MUF7</accession>
<dbReference type="OrthoDB" id="1668230at2759"/>
<feature type="region of interest" description="Disordered" evidence="1">
    <location>
        <begin position="1"/>
        <end position="42"/>
    </location>
</feature>
<dbReference type="InterPro" id="IPR000195">
    <property type="entry name" value="Rab-GAP-TBC_dom"/>
</dbReference>
<dbReference type="Proteomes" id="UP000023152">
    <property type="component" value="Unassembled WGS sequence"/>
</dbReference>
<sequence length="323" mass="36609">MTRQSSHGSGNDTGSTMTTTTTTTTTTAAEMHRKKTSRQVLQSTKAQTDWINVLKEQLSLSRPNSKVVKDACKHIDISTLKQMRSSIWKILLNVPNRKVQMENECVNYRKEMEAEDKTSQKKHGKAKATNKQASNYSLASEPLSHGAGTGNAMLASASAPVLSIGSNEESGVEDSSGNESTKPTHKLEANIILHPLRSNPPPLYNQRVIQADVERTRPLLKCFQDATVRREMEIILTEYCHRYHVSYKQGMNYILAPFFMVGMSQRDEIFLCFRAFMEQYLHSTFNDEEFGSLQCIFRLFRLLGQYHDPSLSVFLDQYEIVPE</sequence>
<dbReference type="Gene3D" id="1.10.8.270">
    <property type="entry name" value="putative rabgap domain of human tbc1 domain family member 14 like domains"/>
    <property type="match status" value="1"/>
</dbReference>
<feature type="compositionally biased region" description="Low complexity" evidence="1">
    <location>
        <begin position="16"/>
        <end position="27"/>
    </location>
</feature>
<dbReference type="SUPFAM" id="SSF47923">
    <property type="entry name" value="Ypt/Rab-GAP domain of gyp1p"/>
    <property type="match status" value="1"/>
</dbReference>
<name>X6MUF7_RETFI</name>
<keyword evidence="4" id="KW-1185">Reference proteome</keyword>
<protein>
    <recommendedName>
        <fullName evidence="2">Rab-GAP TBC domain-containing protein</fullName>
    </recommendedName>
</protein>
<feature type="domain" description="Rab-GAP TBC" evidence="2">
    <location>
        <begin position="78"/>
        <end position="323"/>
    </location>
</feature>
<dbReference type="Pfam" id="PF00566">
    <property type="entry name" value="RabGAP-TBC"/>
    <property type="match status" value="1"/>
</dbReference>
<reference evidence="3 4" key="1">
    <citation type="journal article" date="2013" name="Curr. Biol.">
        <title>The Genome of the Foraminiferan Reticulomyxa filosa.</title>
        <authorList>
            <person name="Glockner G."/>
            <person name="Hulsmann N."/>
            <person name="Schleicher M."/>
            <person name="Noegel A.A."/>
            <person name="Eichinger L."/>
            <person name="Gallinger C."/>
            <person name="Pawlowski J."/>
            <person name="Sierra R."/>
            <person name="Euteneuer U."/>
            <person name="Pillet L."/>
            <person name="Moustafa A."/>
            <person name="Platzer M."/>
            <person name="Groth M."/>
            <person name="Szafranski K."/>
            <person name="Schliwa M."/>
        </authorList>
    </citation>
    <scope>NUCLEOTIDE SEQUENCE [LARGE SCALE GENOMIC DNA]</scope>
</reference>
<feature type="compositionally biased region" description="Polar residues" evidence="1">
    <location>
        <begin position="129"/>
        <end position="138"/>
    </location>
</feature>
<dbReference type="PROSITE" id="PS50086">
    <property type="entry name" value="TBC_RABGAP"/>
    <property type="match status" value="1"/>
</dbReference>
<evidence type="ECO:0000313" key="3">
    <source>
        <dbReference type="EMBL" id="ETO17082.1"/>
    </source>
</evidence>
<proteinExistence type="predicted"/>
<evidence type="ECO:0000313" key="4">
    <source>
        <dbReference type="Proteomes" id="UP000023152"/>
    </source>
</evidence>